<comment type="caution">
    <text evidence="2">The sequence shown here is derived from an EMBL/GenBank/DDBJ whole genome shotgun (WGS) entry which is preliminary data.</text>
</comment>
<proteinExistence type="predicted"/>
<sequence length="523" mass="60733">MKLLIQLHCHHTRAYCMEENYIALETQSQANTPVTPSEPEGNKGKVKRHSEGLIKAKRWTPIATQRYRKPQKSASIQETLASKGANQRTEKACPEPEDLKGDTFNTVVDGKTLRQIIPTLPFTFQFNRNLKPVDWKDMDQVLQLHQLLKDLFPWSRDNKRFNLASHLAELRASFQKIFLKEIYFRDPMVITKGWNPTRKFRLLEVRENRIRENQGTIGQDSPLFTIPGSFQETKRIQGQKQDHLQPEEERVRPNDPDAVGFGERSAQEQEVALNNSRISSPICRNITPTQIEHNIFTPKSNLNSDALWLQMSQFPEKSQKKFAELQDSHESMKTLTASMEKIVKTLQGGHAQLSQASEETKKRPNLVFEEDHHSKRDRDCLDQDIRKLFNVYHNMKPQPQGHVMDNPYHQDDIKPDAMLMNKTSSPSQYQDGDNMSYSEKEALKQIPEASSWPKLSGTGEYDHMELIDYIDGIFIDVPSIPEYWITVRINTGFRGHASIWYTEMNEIHGRRGWPWWKSQIIQK</sequence>
<protein>
    <submittedName>
        <fullName evidence="2">Uncharacterized protein</fullName>
    </submittedName>
</protein>
<organism evidence="2 3">
    <name type="scientific">Austropuccinia psidii MF-1</name>
    <dbReference type="NCBI Taxonomy" id="1389203"/>
    <lineage>
        <taxon>Eukaryota</taxon>
        <taxon>Fungi</taxon>
        <taxon>Dikarya</taxon>
        <taxon>Basidiomycota</taxon>
        <taxon>Pucciniomycotina</taxon>
        <taxon>Pucciniomycetes</taxon>
        <taxon>Pucciniales</taxon>
        <taxon>Sphaerophragmiaceae</taxon>
        <taxon>Austropuccinia</taxon>
    </lineage>
</organism>
<feature type="compositionally biased region" description="Polar residues" evidence="1">
    <location>
        <begin position="72"/>
        <end position="87"/>
    </location>
</feature>
<dbReference type="EMBL" id="AVOT02015876">
    <property type="protein sequence ID" value="MBW0500555.1"/>
    <property type="molecule type" value="Genomic_DNA"/>
</dbReference>
<feature type="compositionally biased region" description="Basic and acidic residues" evidence="1">
    <location>
        <begin position="88"/>
        <end position="101"/>
    </location>
</feature>
<evidence type="ECO:0000313" key="2">
    <source>
        <dbReference type="EMBL" id="MBW0500555.1"/>
    </source>
</evidence>
<dbReference type="Proteomes" id="UP000765509">
    <property type="component" value="Unassembled WGS sequence"/>
</dbReference>
<dbReference type="AlphaFoldDB" id="A0A9Q3DGE9"/>
<keyword evidence="3" id="KW-1185">Reference proteome</keyword>
<gene>
    <name evidence="2" type="ORF">O181_040270</name>
</gene>
<feature type="region of interest" description="Disordered" evidence="1">
    <location>
        <begin position="67"/>
        <end position="101"/>
    </location>
</feature>
<feature type="region of interest" description="Disordered" evidence="1">
    <location>
        <begin position="28"/>
        <end position="50"/>
    </location>
</feature>
<accession>A0A9Q3DGE9</accession>
<reference evidence="2" key="1">
    <citation type="submission" date="2021-03" db="EMBL/GenBank/DDBJ databases">
        <title>Draft genome sequence of rust myrtle Austropuccinia psidii MF-1, a brazilian biotype.</title>
        <authorList>
            <person name="Quecine M.C."/>
            <person name="Pachon D.M.R."/>
            <person name="Bonatelli M.L."/>
            <person name="Correr F.H."/>
            <person name="Franceschini L.M."/>
            <person name="Leite T.F."/>
            <person name="Margarido G.R.A."/>
            <person name="Almeida C.A."/>
            <person name="Ferrarezi J.A."/>
            <person name="Labate C.A."/>
        </authorList>
    </citation>
    <scope>NUCLEOTIDE SEQUENCE</scope>
    <source>
        <strain evidence="2">MF-1</strain>
    </source>
</reference>
<name>A0A9Q3DGE9_9BASI</name>
<feature type="region of interest" description="Disordered" evidence="1">
    <location>
        <begin position="353"/>
        <end position="376"/>
    </location>
</feature>
<evidence type="ECO:0000313" key="3">
    <source>
        <dbReference type="Proteomes" id="UP000765509"/>
    </source>
</evidence>
<evidence type="ECO:0000256" key="1">
    <source>
        <dbReference type="SAM" id="MobiDB-lite"/>
    </source>
</evidence>